<dbReference type="Proteomes" id="UP000320386">
    <property type="component" value="Chromosome"/>
</dbReference>
<keyword evidence="6" id="KW-0966">Cell projection</keyword>
<dbReference type="InterPro" id="IPR043427">
    <property type="entry name" value="YscJ/FliF"/>
</dbReference>
<evidence type="ECO:0000256" key="1">
    <source>
        <dbReference type="ARBA" id="ARBA00004370"/>
    </source>
</evidence>
<dbReference type="GO" id="GO:0016020">
    <property type="term" value="C:membrane"/>
    <property type="evidence" value="ECO:0007669"/>
    <property type="project" value="UniProtKB-SubCell"/>
</dbReference>
<feature type="transmembrane region" description="Helical" evidence="4">
    <location>
        <begin position="24"/>
        <end position="45"/>
    </location>
</feature>
<keyword evidence="2 4" id="KW-0472">Membrane</keyword>
<keyword evidence="6" id="KW-0969">Cilium</keyword>
<evidence type="ECO:0000256" key="2">
    <source>
        <dbReference type="ARBA" id="ARBA00023136"/>
    </source>
</evidence>
<dbReference type="EMBL" id="CP036280">
    <property type="protein sequence ID" value="QDU72187.1"/>
    <property type="molecule type" value="Genomic_DNA"/>
</dbReference>
<keyword evidence="4" id="KW-1133">Transmembrane helix</keyword>
<feature type="domain" description="Flagellar M-ring N-terminal" evidence="5">
    <location>
        <begin position="54"/>
        <end position="212"/>
    </location>
</feature>
<dbReference type="AlphaFoldDB" id="A0A518BYY5"/>
<evidence type="ECO:0000313" key="6">
    <source>
        <dbReference type="EMBL" id="QDU72187.1"/>
    </source>
</evidence>
<dbReference type="Pfam" id="PF01514">
    <property type="entry name" value="YscJ_FliF"/>
    <property type="match status" value="1"/>
</dbReference>
<dbReference type="PANTHER" id="PTHR30046:SF0">
    <property type="entry name" value="FLAGELLAR M-RING PROTEIN"/>
    <property type="match status" value="1"/>
</dbReference>
<evidence type="ECO:0000256" key="4">
    <source>
        <dbReference type="SAM" id="Phobius"/>
    </source>
</evidence>
<sequence>MDLFKRYWLQIQAQSQGMTASQRWLIATVLTLGLVISGILVLVAGTPEKYAINVAPGKTAQVARSLDLAGIEAEIEGDEVLVDKADVHQAMAVIIESGLSSDDVSNAFSQLVKDQSPWITDKQGDRNYNIALQNVVGEVIEHIADVRKADVIISVPERRGFDRTFSEPSASVSVIMQAGRSLNKDIVESIASLVSGSLAELSAQNVVVVDANTGKRWRTQADDETDPSGALEMAQHNDRRYRGKIERALSYIQGVLVEVNVETSEVHMGRRLQHEYDKTEPLKSQEIEESTARNYSSGGEPGPRSNVGLDIDGSASGGNETTQNRQHSEYASKPLLQTLEEQLNGYNVERVNVAIGVPYSYFVNLNRIQNPPADDAEETAIPMPADLQPLIDEQIAQIRAQVLPLAAADQEPVVTVNWIPDAHFMPANAAGANDTGLTLASTAAEWAGPVGIVGLSGAALLMMFMMVRKATQPEQLPSVEELAGVPPDLPDEDELVGEVDEVQDLLSGVELNEEELNSRRIAQQISELIKANPEEAGHLINKWVQVDE</sequence>
<organism evidence="6 7">
    <name type="scientific">Mucisphaera calidilacus</name>
    <dbReference type="NCBI Taxonomy" id="2527982"/>
    <lineage>
        <taxon>Bacteria</taxon>
        <taxon>Pseudomonadati</taxon>
        <taxon>Planctomycetota</taxon>
        <taxon>Phycisphaerae</taxon>
        <taxon>Phycisphaerales</taxon>
        <taxon>Phycisphaeraceae</taxon>
        <taxon>Mucisphaera</taxon>
    </lineage>
</organism>
<evidence type="ECO:0000313" key="7">
    <source>
        <dbReference type="Proteomes" id="UP000320386"/>
    </source>
</evidence>
<feature type="region of interest" description="Disordered" evidence="3">
    <location>
        <begin position="271"/>
        <end position="329"/>
    </location>
</feature>
<protein>
    <submittedName>
        <fullName evidence="6">Flagellar M-ring protein</fullName>
    </submittedName>
</protein>
<accession>A0A518BYY5</accession>
<dbReference type="PANTHER" id="PTHR30046">
    <property type="entry name" value="FLAGELLAR M-RING PROTEIN"/>
    <property type="match status" value="1"/>
</dbReference>
<dbReference type="InterPro" id="IPR006182">
    <property type="entry name" value="FliF_N_dom"/>
</dbReference>
<keyword evidence="7" id="KW-1185">Reference proteome</keyword>
<gene>
    <name evidence="6" type="primary">fliF</name>
    <name evidence="6" type="ORF">Pan265_20500</name>
</gene>
<keyword evidence="4" id="KW-0812">Transmembrane</keyword>
<dbReference type="RefSeq" id="WP_145446361.1">
    <property type="nucleotide sequence ID" value="NZ_CP036280.1"/>
</dbReference>
<name>A0A518BYY5_9BACT</name>
<keyword evidence="6" id="KW-0282">Flagellum</keyword>
<feature type="compositionally biased region" description="Basic and acidic residues" evidence="3">
    <location>
        <begin position="271"/>
        <end position="286"/>
    </location>
</feature>
<dbReference type="Gene3D" id="3.30.300.30">
    <property type="match status" value="1"/>
</dbReference>
<dbReference type="KEGG" id="mcad:Pan265_20500"/>
<evidence type="ECO:0000256" key="3">
    <source>
        <dbReference type="SAM" id="MobiDB-lite"/>
    </source>
</evidence>
<comment type="subcellular location">
    <subcellularLocation>
        <location evidence="1">Membrane</location>
    </subcellularLocation>
</comment>
<evidence type="ECO:0000259" key="5">
    <source>
        <dbReference type="Pfam" id="PF01514"/>
    </source>
</evidence>
<dbReference type="OrthoDB" id="271163at2"/>
<reference evidence="6 7" key="1">
    <citation type="submission" date="2019-02" db="EMBL/GenBank/DDBJ databases">
        <title>Deep-cultivation of Planctomycetes and their phenomic and genomic characterization uncovers novel biology.</title>
        <authorList>
            <person name="Wiegand S."/>
            <person name="Jogler M."/>
            <person name="Boedeker C."/>
            <person name="Pinto D."/>
            <person name="Vollmers J."/>
            <person name="Rivas-Marin E."/>
            <person name="Kohn T."/>
            <person name="Peeters S.H."/>
            <person name="Heuer A."/>
            <person name="Rast P."/>
            <person name="Oberbeckmann S."/>
            <person name="Bunk B."/>
            <person name="Jeske O."/>
            <person name="Meyerdierks A."/>
            <person name="Storesund J.E."/>
            <person name="Kallscheuer N."/>
            <person name="Luecker S."/>
            <person name="Lage O.M."/>
            <person name="Pohl T."/>
            <person name="Merkel B.J."/>
            <person name="Hornburger P."/>
            <person name="Mueller R.-W."/>
            <person name="Bruemmer F."/>
            <person name="Labrenz M."/>
            <person name="Spormann A.M."/>
            <person name="Op den Camp H."/>
            <person name="Overmann J."/>
            <person name="Amann R."/>
            <person name="Jetten M.S.M."/>
            <person name="Mascher T."/>
            <person name="Medema M.H."/>
            <person name="Devos D.P."/>
            <person name="Kaster A.-K."/>
            <person name="Ovreas L."/>
            <person name="Rohde M."/>
            <person name="Galperin M.Y."/>
            <person name="Jogler C."/>
        </authorList>
    </citation>
    <scope>NUCLEOTIDE SEQUENCE [LARGE SCALE GENOMIC DNA]</scope>
    <source>
        <strain evidence="6 7">Pan265</strain>
    </source>
</reference>
<dbReference type="InterPro" id="IPR045851">
    <property type="entry name" value="AMP-bd_C_sf"/>
</dbReference>
<proteinExistence type="predicted"/>